<dbReference type="EMBL" id="JRXF01000004">
    <property type="protein sequence ID" value="KOC94684.1"/>
    <property type="molecule type" value="Genomic_DNA"/>
</dbReference>
<name>A0A0L7TH60_9GAMM</name>
<organism evidence="3 4">
    <name type="scientific">Winslowiella iniecta</name>
    <dbReference type="NCBI Taxonomy" id="1560201"/>
    <lineage>
        <taxon>Bacteria</taxon>
        <taxon>Pseudomonadati</taxon>
        <taxon>Pseudomonadota</taxon>
        <taxon>Gammaproteobacteria</taxon>
        <taxon>Enterobacterales</taxon>
        <taxon>Erwiniaceae</taxon>
        <taxon>Winslowiella</taxon>
    </lineage>
</organism>
<dbReference type="GO" id="GO:0030254">
    <property type="term" value="P:protein secretion by the type III secretion system"/>
    <property type="evidence" value="ECO:0007669"/>
    <property type="project" value="InterPro"/>
</dbReference>
<protein>
    <submittedName>
        <fullName evidence="3">AraC family transcriptional regulator</fullName>
    </submittedName>
</protein>
<evidence type="ECO:0000313" key="5">
    <source>
        <dbReference type="Proteomes" id="UP000037088"/>
    </source>
</evidence>
<dbReference type="InterPro" id="IPR012670">
    <property type="entry name" value="T3SS_YscI/HrpB"/>
</dbReference>
<gene>
    <name evidence="2" type="ORF">NG42_05955</name>
    <name evidence="3" type="ORF">NG43_04335</name>
</gene>
<proteinExistence type="predicted"/>
<evidence type="ECO:0000313" key="3">
    <source>
        <dbReference type="EMBL" id="KOC94684.1"/>
    </source>
</evidence>
<evidence type="ECO:0000313" key="4">
    <source>
        <dbReference type="Proteomes" id="UP000036851"/>
    </source>
</evidence>
<reference evidence="4 5" key="1">
    <citation type="journal article" date="2015" name="Int. J. Syst. Evol. Microbiol.">
        <title>Erwinia iniecta sp. nov., isolated from Russian wheat aphids (Diuraphis noxia).</title>
        <authorList>
            <person name="Campillo T."/>
            <person name="Luna E."/>
            <person name="Portier P."/>
            <person name="Fischer-Le Saux M."/>
            <person name="Lapitan N."/>
            <person name="Tisserat N.A."/>
            <person name="Leach J.E."/>
        </authorList>
    </citation>
    <scope>NUCLEOTIDE SEQUENCE [LARGE SCALE GENOMIC DNA]</scope>
    <source>
        <strain evidence="2 5">B120</strain>
        <strain evidence="3 4">B149</strain>
    </source>
</reference>
<dbReference type="STRING" id="1560201.NG42_05955"/>
<dbReference type="Proteomes" id="UP000036851">
    <property type="component" value="Unassembled WGS sequence"/>
</dbReference>
<evidence type="ECO:0000256" key="1">
    <source>
        <dbReference type="SAM" id="MobiDB-lite"/>
    </source>
</evidence>
<feature type="region of interest" description="Disordered" evidence="1">
    <location>
        <begin position="1"/>
        <end position="27"/>
    </location>
</feature>
<sequence>MKVTESKTALTSEPVTSVEIYPEPSGTSQDDIHWFAAQMQQGEAPDNSVAAASAGMLSGITDSISANQRAQKDAFRDLSVASRSSSVEDFSKANAQLSNYYIESLMNAKVISKGVQSLDKLSNLQ</sequence>
<dbReference type="Proteomes" id="UP000037088">
    <property type="component" value="Unassembled WGS sequence"/>
</dbReference>
<dbReference type="Pfam" id="PF17001">
    <property type="entry name" value="T3SS_basalb_I"/>
    <property type="match status" value="1"/>
</dbReference>
<evidence type="ECO:0000313" key="2">
    <source>
        <dbReference type="EMBL" id="KOC91380.1"/>
    </source>
</evidence>
<dbReference type="PATRIC" id="fig|1560201.3.peg.1271"/>
<feature type="compositionally biased region" description="Polar residues" evidence="1">
    <location>
        <begin position="1"/>
        <end position="15"/>
    </location>
</feature>
<dbReference type="EMBL" id="JRXE01000006">
    <property type="protein sequence ID" value="KOC91380.1"/>
    <property type="molecule type" value="Genomic_DNA"/>
</dbReference>
<comment type="caution">
    <text evidence="3">The sequence shown here is derived from an EMBL/GenBank/DDBJ whole genome shotgun (WGS) entry which is preliminary data.</text>
</comment>
<dbReference type="RefSeq" id="WP_052898354.1">
    <property type="nucleotide sequence ID" value="NZ_JRXE01000006.1"/>
</dbReference>
<dbReference type="OrthoDB" id="7063739at2"/>
<accession>A0A0L7TH60</accession>
<keyword evidence="5" id="KW-1185">Reference proteome</keyword>
<dbReference type="AlphaFoldDB" id="A0A0L7TH60"/>